<keyword evidence="5" id="KW-0479">Metal-binding</keyword>
<evidence type="ECO:0000256" key="4">
    <source>
        <dbReference type="ARBA" id="ARBA00022619"/>
    </source>
</evidence>
<evidence type="ECO:0000256" key="9">
    <source>
        <dbReference type="ARBA" id="ARBA00023002"/>
    </source>
</evidence>
<keyword evidence="10" id="KW-0511">Multifunctional enzyme</keyword>
<dbReference type="Gene3D" id="3.40.430.10">
    <property type="entry name" value="Dihydrofolate Reductase, subunit A"/>
    <property type="match status" value="1"/>
</dbReference>
<dbReference type="PROSITE" id="PS00903">
    <property type="entry name" value="CYT_DCMP_DEAMINASES_1"/>
    <property type="match status" value="1"/>
</dbReference>
<dbReference type="InterPro" id="IPR050765">
    <property type="entry name" value="Riboflavin_Biosynth_HTPR"/>
</dbReference>
<dbReference type="Pfam" id="PF00383">
    <property type="entry name" value="dCMP_cyt_deam_1"/>
    <property type="match status" value="1"/>
</dbReference>
<protein>
    <recommendedName>
        <fullName evidence="11">CMP/dCMP-type deaminase domain-containing protein</fullName>
    </recommendedName>
</protein>
<evidence type="ECO:0000256" key="1">
    <source>
        <dbReference type="ARBA" id="ARBA00001947"/>
    </source>
</evidence>
<evidence type="ECO:0000256" key="6">
    <source>
        <dbReference type="ARBA" id="ARBA00022801"/>
    </source>
</evidence>
<organism evidence="12">
    <name type="scientific">marine metagenome</name>
    <dbReference type="NCBI Taxonomy" id="408172"/>
    <lineage>
        <taxon>unclassified sequences</taxon>
        <taxon>metagenomes</taxon>
        <taxon>ecological metagenomes</taxon>
    </lineage>
</organism>
<evidence type="ECO:0000313" key="12">
    <source>
        <dbReference type="EMBL" id="SUZ52901.1"/>
    </source>
</evidence>
<proteinExistence type="predicted"/>
<dbReference type="CDD" id="cd01284">
    <property type="entry name" value="Riboflavin_deaminase-reductase"/>
    <property type="match status" value="1"/>
</dbReference>
<dbReference type="PROSITE" id="PS51747">
    <property type="entry name" value="CYT_DCMP_DEAMINASES_2"/>
    <property type="match status" value="1"/>
</dbReference>
<dbReference type="NCBIfam" id="TIGR00227">
    <property type="entry name" value="ribD_Cterm"/>
    <property type="match status" value="1"/>
</dbReference>
<keyword evidence="7" id="KW-0862">Zinc</keyword>
<dbReference type="InterPro" id="IPR016192">
    <property type="entry name" value="APOBEC/CMP_deaminase_Zn-bd"/>
</dbReference>
<keyword evidence="8" id="KW-0521">NADP</keyword>
<evidence type="ECO:0000256" key="8">
    <source>
        <dbReference type="ARBA" id="ARBA00022857"/>
    </source>
</evidence>
<evidence type="ECO:0000256" key="7">
    <source>
        <dbReference type="ARBA" id="ARBA00022833"/>
    </source>
</evidence>
<gene>
    <name evidence="12" type="ORF">METZ01_LOCUS5755</name>
</gene>
<keyword evidence="6" id="KW-0378">Hydrolase</keyword>
<comment type="cofactor">
    <cofactor evidence="1">
        <name>Zn(2+)</name>
        <dbReference type="ChEBI" id="CHEBI:29105"/>
    </cofactor>
</comment>
<dbReference type="InterPro" id="IPR002734">
    <property type="entry name" value="RibDG_C"/>
</dbReference>
<dbReference type="Pfam" id="PF01872">
    <property type="entry name" value="RibD_C"/>
    <property type="match status" value="1"/>
</dbReference>
<name>A0A381NE98_9ZZZZ</name>
<dbReference type="PANTHER" id="PTHR38011">
    <property type="entry name" value="DIHYDROFOLATE REDUCTASE FAMILY PROTEIN (AFU_ORTHOLOGUE AFUA_8G06820)"/>
    <property type="match status" value="1"/>
</dbReference>
<evidence type="ECO:0000256" key="2">
    <source>
        <dbReference type="ARBA" id="ARBA00004882"/>
    </source>
</evidence>
<dbReference type="SUPFAM" id="SSF53927">
    <property type="entry name" value="Cytidine deaminase-like"/>
    <property type="match status" value="1"/>
</dbReference>
<dbReference type="GO" id="GO:0008703">
    <property type="term" value="F:5-amino-6-(5-phosphoribosylamino)uracil reductase activity"/>
    <property type="evidence" value="ECO:0007669"/>
    <property type="project" value="InterPro"/>
</dbReference>
<dbReference type="EMBL" id="UINC01000301">
    <property type="protein sequence ID" value="SUZ52901.1"/>
    <property type="molecule type" value="Genomic_DNA"/>
</dbReference>
<dbReference type="GO" id="GO:0008835">
    <property type="term" value="F:diaminohydroxyphosphoribosylaminopyrimidine deaminase activity"/>
    <property type="evidence" value="ECO:0007669"/>
    <property type="project" value="InterPro"/>
</dbReference>
<evidence type="ECO:0000259" key="11">
    <source>
        <dbReference type="PROSITE" id="PS51747"/>
    </source>
</evidence>
<dbReference type="SUPFAM" id="SSF53597">
    <property type="entry name" value="Dihydrofolate reductase-like"/>
    <property type="match status" value="1"/>
</dbReference>
<dbReference type="AlphaFoldDB" id="A0A381NE98"/>
<dbReference type="GO" id="GO:0008270">
    <property type="term" value="F:zinc ion binding"/>
    <property type="evidence" value="ECO:0007669"/>
    <property type="project" value="InterPro"/>
</dbReference>
<comment type="pathway">
    <text evidence="2">Cofactor biosynthesis; riboflavin biosynthesis; 5-amino-6-(D-ribitylamino)uracil from GTP: step 2/4.</text>
</comment>
<evidence type="ECO:0000256" key="3">
    <source>
        <dbReference type="ARBA" id="ARBA00004910"/>
    </source>
</evidence>
<dbReference type="GO" id="GO:0009231">
    <property type="term" value="P:riboflavin biosynthetic process"/>
    <property type="evidence" value="ECO:0007669"/>
    <property type="project" value="UniProtKB-UniPathway"/>
</dbReference>
<dbReference type="FunFam" id="3.40.140.10:FF:000025">
    <property type="entry name" value="Riboflavin biosynthesis protein RibD"/>
    <property type="match status" value="1"/>
</dbReference>
<dbReference type="InterPro" id="IPR004794">
    <property type="entry name" value="Eubact_RibD"/>
</dbReference>
<dbReference type="PIRSF" id="PIRSF006769">
    <property type="entry name" value="RibD"/>
    <property type="match status" value="1"/>
</dbReference>
<dbReference type="InterPro" id="IPR024072">
    <property type="entry name" value="DHFR-like_dom_sf"/>
</dbReference>
<dbReference type="InterPro" id="IPR002125">
    <property type="entry name" value="CMP_dCMP_dom"/>
</dbReference>
<dbReference type="InterPro" id="IPR011549">
    <property type="entry name" value="RibD_C"/>
</dbReference>
<reference evidence="12" key="1">
    <citation type="submission" date="2018-05" db="EMBL/GenBank/DDBJ databases">
        <authorList>
            <person name="Lanie J.A."/>
            <person name="Ng W.-L."/>
            <person name="Kazmierczak K.M."/>
            <person name="Andrzejewski T.M."/>
            <person name="Davidsen T.M."/>
            <person name="Wayne K.J."/>
            <person name="Tettelin H."/>
            <person name="Glass J.I."/>
            <person name="Rusch D."/>
            <person name="Podicherti R."/>
            <person name="Tsui H.-C.T."/>
            <person name="Winkler M.E."/>
        </authorList>
    </citation>
    <scope>NUCLEOTIDE SEQUENCE</scope>
</reference>
<accession>A0A381NE98</accession>
<dbReference type="GO" id="GO:0050661">
    <property type="term" value="F:NADP binding"/>
    <property type="evidence" value="ECO:0007669"/>
    <property type="project" value="InterPro"/>
</dbReference>
<dbReference type="NCBIfam" id="TIGR00326">
    <property type="entry name" value="eubact_ribD"/>
    <property type="match status" value="1"/>
</dbReference>
<dbReference type="PANTHER" id="PTHR38011:SF7">
    <property type="entry name" value="2,5-DIAMINO-6-RIBOSYLAMINO-4(3H)-PYRIMIDINONE 5'-PHOSPHATE REDUCTASE"/>
    <property type="match status" value="1"/>
</dbReference>
<sequence>MHHALKLAEKGMFSCKPNPRVGCVIVKDNKIIGEGWHTKSGEDHAEIIAIRQASEAAQDATVYISLEPCTHEGRTPPCVDALVKARVKEVVFSIVDSNPKVSGQSVGILEANGIKTTQGVLEDEARDLNTGFHQRMVLGKPYIRTKIAASIDGRMALSNGKSQWITCKESRQDVQQWRARSCAVLTSNKTVLMDDPSMNVRLPDFDDGYQPSRIIVDSHLRTNGDEKIFKLRGESIVYTLKDALGEARNNLVTVDADNDHVSLNQVFNDMAIKEFNEVLVEAGSQLNGSLLQEDLIDEIIIYLAPCVLGNDSKGMFDLPILSDLSDRFNFHFNSIDQVGTDLRIILKK</sequence>
<dbReference type="UniPathway" id="UPA00275">
    <property type="reaction ID" value="UER00401"/>
</dbReference>
<keyword evidence="4" id="KW-0686">Riboflavin biosynthesis</keyword>
<keyword evidence="9" id="KW-0560">Oxidoreductase</keyword>
<evidence type="ECO:0000256" key="5">
    <source>
        <dbReference type="ARBA" id="ARBA00022723"/>
    </source>
</evidence>
<dbReference type="InterPro" id="IPR016193">
    <property type="entry name" value="Cytidine_deaminase-like"/>
</dbReference>
<feature type="domain" description="CMP/dCMP-type deaminase" evidence="11">
    <location>
        <begin position="1"/>
        <end position="105"/>
    </location>
</feature>
<comment type="pathway">
    <text evidence="3">Cofactor biosynthesis; riboflavin biosynthesis; 5-amino-6-(D-ribitylamino)uracil from GTP: step 3/4.</text>
</comment>
<dbReference type="Gene3D" id="3.40.140.10">
    <property type="entry name" value="Cytidine Deaminase, domain 2"/>
    <property type="match status" value="1"/>
</dbReference>
<evidence type="ECO:0000256" key="10">
    <source>
        <dbReference type="ARBA" id="ARBA00023268"/>
    </source>
</evidence>